<dbReference type="PROSITE" id="PS00523">
    <property type="entry name" value="SULFATASE_1"/>
    <property type="match status" value="1"/>
</dbReference>
<dbReference type="PANTHER" id="PTHR42693:SF53">
    <property type="entry name" value="ENDO-4-O-SULFATASE"/>
    <property type="match status" value="1"/>
</dbReference>
<sequence>MRTLLLSCFLAVSSALALETEPPNIILVMADDQGWGDMAYNGHPHLKTPNFDAMAREGIRFDNFHAAAPVCSPTRGSVMTGRTPNRYGCFSWGYPLRPQEITVAEVLKEAGYTTGHYGKWHLGGVQKASPVSPGASGFDHWISAPNFFDLDPILSDEGVAKQFQGDSSDVTAELAIQFIRQQTNQKQRFLAVVWFGSPHSPHQALEADRALYADQPKKVRDFYGEITAMDRAFGRLRQELRDLDIEENTVLWYCSDNGALPKIGSAGERRGNKGSVYEGGLLVPALLEWPALFKEPRVITGPCVTSDILPTIMAMTQVKPEKSLKLDGINLLPLLEGAEKERSQPIGFWNAQKGGIKTPSEEWMKDLLDAQTKGEEPQDPERLFANAGVIDDPVPVDHFPGHSAWLDGSWKLHRIEDKEGRVEWELYDLSADPTESRVLFAEQPERVPQMQAALEEWLESVARSLNGEDYQP</sequence>
<evidence type="ECO:0000256" key="3">
    <source>
        <dbReference type="ARBA" id="ARBA00022801"/>
    </source>
</evidence>
<dbReference type="GO" id="GO:0004065">
    <property type="term" value="F:arylsulfatase activity"/>
    <property type="evidence" value="ECO:0007669"/>
    <property type="project" value="TreeGrafter"/>
</dbReference>
<dbReference type="InterPro" id="IPR024607">
    <property type="entry name" value="Sulfatase_CS"/>
</dbReference>
<dbReference type="InterPro" id="IPR017850">
    <property type="entry name" value="Alkaline_phosphatase_core_sf"/>
</dbReference>
<evidence type="ECO:0000256" key="4">
    <source>
        <dbReference type="ARBA" id="ARBA00022837"/>
    </source>
</evidence>
<keyword evidence="5" id="KW-0732">Signal</keyword>
<dbReference type="Proteomes" id="UP000190774">
    <property type="component" value="Unassembled WGS sequence"/>
</dbReference>
<dbReference type="GO" id="GO:0046872">
    <property type="term" value="F:metal ion binding"/>
    <property type="evidence" value="ECO:0007669"/>
    <property type="project" value="UniProtKB-KW"/>
</dbReference>
<dbReference type="Gene3D" id="3.30.1120.10">
    <property type="match status" value="1"/>
</dbReference>
<protein>
    <submittedName>
        <fullName evidence="7">Arylsulfatase A</fullName>
    </submittedName>
</protein>
<evidence type="ECO:0000256" key="2">
    <source>
        <dbReference type="ARBA" id="ARBA00022723"/>
    </source>
</evidence>
<keyword evidence="4" id="KW-0106">Calcium</keyword>
<reference evidence="8" key="1">
    <citation type="submission" date="2017-02" db="EMBL/GenBank/DDBJ databases">
        <authorList>
            <person name="Varghese N."/>
            <person name="Submissions S."/>
        </authorList>
    </citation>
    <scope>NUCLEOTIDE SEQUENCE [LARGE SCALE GENOMIC DNA]</scope>
    <source>
        <strain evidence="8">ATCC 700200</strain>
    </source>
</reference>
<organism evidence="7 8">
    <name type="scientific">Prosthecobacter debontii</name>
    <dbReference type="NCBI Taxonomy" id="48467"/>
    <lineage>
        <taxon>Bacteria</taxon>
        <taxon>Pseudomonadati</taxon>
        <taxon>Verrucomicrobiota</taxon>
        <taxon>Verrucomicrobiia</taxon>
        <taxon>Verrucomicrobiales</taxon>
        <taxon>Verrucomicrobiaceae</taxon>
        <taxon>Prosthecobacter</taxon>
    </lineage>
</organism>
<evidence type="ECO:0000313" key="7">
    <source>
        <dbReference type="EMBL" id="SKA97263.1"/>
    </source>
</evidence>
<proteinExistence type="inferred from homology"/>
<dbReference type="InterPro" id="IPR050738">
    <property type="entry name" value="Sulfatase"/>
</dbReference>
<keyword evidence="3" id="KW-0378">Hydrolase</keyword>
<dbReference type="AlphaFoldDB" id="A0A1T4Y6H4"/>
<evidence type="ECO:0000256" key="5">
    <source>
        <dbReference type="SAM" id="SignalP"/>
    </source>
</evidence>
<gene>
    <name evidence="7" type="ORF">SAMN02745166_02584</name>
</gene>
<keyword evidence="2" id="KW-0479">Metal-binding</keyword>
<accession>A0A1T4Y6H4</accession>
<dbReference type="Pfam" id="PF00884">
    <property type="entry name" value="Sulfatase"/>
    <property type="match status" value="1"/>
</dbReference>
<dbReference type="RefSeq" id="WP_078813776.1">
    <property type="nucleotide sequence ID" value="NZ_FUYE01000007.1"/>
</dbReference>
<dbReference type="InterPro" id="IPR000917">
    <property type="entry name" value="Sulfatase_N"/>
</dbReference>
<feature type="chain" id="PRO_5012097572" evidence="5">
    <location>
        <begin position="18"/>
        <end position="472"/>
    </location>
</feature>
<keyword evidence="8" id="KW-1185">Reference proteome</keyword>
<evidence type="ECO:0000259" key="6">
    <source>
        <dbReference type="Pfam" id="PF00884"/>
    </source>
</evidence>
<name>A0A1T4Y6H4_9BACT</name>
<feature type="domain" description="Sulfatase N-terminal" evidence="6">
    <location>
        <begin position="23"/>
        <end position="317"/>
    </location>
</feature>
<dbReference type="Gene3D" id="3.40.720.10">
    <property type="entry name" value="Alkaline Phosphatase, subunit A"/>
    <property type="match status" value="1"/>
</dbReference>
<dbReference type="STRING" id="48467.SAMN02745166_02584"/>
<feature type="signal peptide" evidence="5">
    <location>
        <begin position="1"/>
        <end position="17"/>
    </location>
</feature>
<evidence type="ECO:0000313" key="8">
    <source>
        <dbReference type="Proteomes" id="UP000190774"/>
    </source>
</evidence>
<dbReference type="PANTHER" id="PTHR42693">
    <property type="entry name" value="ARYLSULFATASE FAMILY MEMBER"/>
    <property type="match status" value="1"/>
</dbReference>
<dbReference type="EMBL" id="FUYE01000007">
    <property type="protein sequence ID" value="SKA97263.1"/>
    <property type="molecule type" value="Genomic_DNA"/>
</dbReference>
<evidence type="ECO:0000256" key="1">
    <source>
        <dbReference type="ARBA" id="ARBA00008779"/>
    </source>
</evidence>
<dbReference type="OrthoDB" id="974590at2"/>
<dbReference type="SUPFAM" id="SSF53649">
    <property type="entry name" value="Alkaline phosphatase-like"/>
    <property type="match status" value="1"/>
</dbReference>
<comment type="similarity">
    <text evidence="1">Belongs to the sulfatase family.</text>
</comment>